<dbReference type="InterPro" id="IPR020471">
    <property type="entry name" value="AKR"/>
</dbReference>
<organism evidence="4 5">
    <name type="scientific">Urochloa decumbens</name>
    <dbReference type="NCBI Taxonomy" id="240449"/>
    <lineage>
        <taxon>Eukaryota</taxon>
        <taxon>Viridiplantae</taxon>
        <taxon>Streptophyta</taxon>
        <taxon>Embryophyta</taxon>
        <taxon>Tracheophyta</taxon>
        <taxon>Spermatophyta</taxon>
        <taxon>Magnoliopsida</taxon>
        <taxon>Liliopsida</taxon>
        <taxon>Poales</taxon>
        <taxon>Poaceae</taxon>
        <taxon>PACMAD clade</taxon>
        <taxon>Panicoideae</taxon>
        <taxon>Panicodae</taxon>
        <taxon>Paniceae</taxon>
        <taxon>Melinidinae</taxon>
        <taxon>Urochloa</taxon>
    </lineage>
</organism>
<reference evidence="5" key="1">
    <citation type="submission" date="2024-06" db="EMBL/GenBank/DDBJ databases">
        <authorList>
            <person name="Ryan C."/>
        </authorList>
    </citation>
    <scope>NUCLEOTIDE SEQUENCE [LARGE SCALE GENOMIC DNA]</scope>
</reference>
<comment type="similarity">
    <text evidence="1">Belongs to the aldo/keto reductase family.</text>
</comment>
<evidence type="ECO:0000313" key="5">
    <source>
        <dbReference type="Proteomes" id="UP001497457"/>
    </source>
</evidence>
<dbReference type="SUPFAM" id="SSF51430">
    <property type="entry name" value="NAD(P)-linked oxidoreductase"/>
    <property type="match status" value="1"/>
</dbReference>
<dbReference type="InterPro" id="IPR023210">
    <property type="entry name" value="NADP_OxRdtase_dom"/>
</dbReference>
<dbReference type="PRINTS" id="PR00069">
    <property type="entry name" value="ALDKETRDTASE"/>
</dbReference>
<dbReference type="EMBL" id="OZ075140">
    <property type="protein sequence ID" value="CAL5027231.1"/>
    <property type="molecule type" value="Genomic_DNA"/>
</dbReference>
<dbReference type="InterPro" id="IPR018170">
    <property type="entry name" value="Aldo/ket_reductase_CS"/>
</dbReference>
<dbReference type="FunFam" id="3.20.20.100:FF:000014">
    <property type="entry name" value="NAD(P)-linked oxidoreductase superfamily protein"/>
    <property type="match status" value="1"/>
</dbReference>
<dbReference type="GO" id="GO:0033707">
    <property type="term" value="F:3''-deamino-3''-oxonicotianamine reductase activity"/>
    <property type="evidence" value="ECO:0007669"/>
    <property type="project" value="UniProtKB-ARBA"/>
</dbReference>
<dbReference type="GO" id="GO:1990641">
    <property type="term" value="P:response to iron ion starvation"/>
    <property type="evidence" value="ECO:0007669"/>
    <property type="project" value="UniProtKB-ARBA"/>
</dbReference>
<dbReference type="Gene3D" id="3.20.20.100">
    <property type="entry name" value="NADP-dependent oxidoreductase domain"/>
    <property type="match status" value="1"/>
</dbReference>
<dbReference type="GO" id="GO:0019290">
    <property type="term" value="P:siderophore biosynthetic process"/>
    <property type="evidence" value="ECO:0007669"/>
    <property type="project" value="UniProtKB-ARBA"/>
</dbReference>
<sequence>MPHGGRQMSVFSTGDLLGEYPSNRSVERSSSLKNQMANKTRWRASALSLKIPEFPAGPASGRPVPAVGLGTFSLPFVEEEDVDVRAAVVAALELGYRHLDTASLYGSERAVGEAVAEAARRGVVASREEVFVTTKVWCTQCHPELVLPSLRESLRNLQMEYVDLYLVHWPMAIKPSKPHYPMKREDIMPMDLGGVWQAMEECHRLGLAKMIGVSNFTTTKLKELLAIAKIPPSVNQVELNPSWQQQKLIEFCKDKGIHVTAYSPLGGQFRSKVLQSMVLDEIAQARGKSVAQISLRWIYEQGASMVVKSWKQERLKENAEIFDWELSDEDRWKISQMPQHKMATVTGLLCTDGVSSVDISEVDAVEM</sequence>
<protein>
    <recommendedName>
        <fullName evidence="3">NADP-dependent oxidoreductase domain-containing protein</fullName>
    </recommendedName>
</protein>
<evidence type="ECO:0000256" key="1">
    <source>
        <dbReference type="ARBA" id="ARBA00007905"/>
    </source>
</evidence>
<dbReference type="Pfam" id="PF00248">
    <property type="entry name" value="Aldo_ket_red"/>
    <property type="match status" value="1"/>
</dbReference>
<reference evidence="4 5" key="2">
    <citation type="submission" date="2024-10" db="EMBL/GenBank/DDBJ databases">
        <authorList>
            <person name="Ryan C."/>
        </authorList>
    </citation>
    <scope>NUCLEOTIDE SEQUENCE [LARGE SCALE GENOMIC DNA]</scope>
</reference>
<dbReference type="PANTHER" id="PTHR11732">
    <property type="entry name" value="ALDO/KETO REDUCTASE"/>
    <property type="match status" value="1"/>
</dbReference>
<accession>A0ABC9CWR7</accession>
<gene>
    <name evidence="4" type="ORF">URODEC1_LOCUS79248</name>
</gene>
<evidence type="ECO:0000256" key="2">
    <source>
        <dbReference type="ARBA" id="ARBA00023002"/>
    </source>
</evidence>
<dbReference type="PROSITE" id="PS00063">
    <property type="entry name" value="ALDOKETO_REDUCTASE_3"/>
    <property type="match status" value="1"/>
</dbReference>
<keyword evidence="2" id="KW-0560">Oxidoreductase</keyword>
<dbReference type="Proteomes" id="UP001497457">
    <property type="component" value="Chromosome 30rd"/>
</dbReference>
<evidence type="ECO:0000313" key="4">
    <source>
        <dbReference type="EMBL" id="CAL5027231.1"/>
    </source>
</evidence>
<feature type="domain" description="NADP-dependent oxidoreductase" evidence="3">
    <location>
        <begin position="67"/>
        <end position="331"/>
    </location>
</feature>
<evidence type="ECO:0000259" key="3">
    <source>
        <dbReference type="Pfam" id="PF00248"/>
    </source>
</evidence>
<dbReference type="InterPro" id="IPR036812">
    <property type="entry name" value="NAD(P)_OxRdtase_dom_sf"/>
</dbReference>
<proteinExistence type="inferred from homology"/>
<dbReference type="PROSITE" id="PS00062">
    <property type="entry name" value="ALDOKETO_REDUCTASE_2"/>
    <property type="match status" value="1"/>
</dbReference>
<dbReference type="PROSITE" id="PS00798">
    <property type="entry name" value="ALDOKETO_REDUCTASE_1"/>
    <property type="match status" value="1"/>
</dbReference>
<dbReference type="AlphaFoldDB" id="A0ABC9CWR7"/>
<keyword evidence="5" id="KW-1185">Reference proteome</keyword>
<name>A0ABC9CWR7_9POAL</name>